<comment type="caution">
    <text evidence="2">The sequence shown here is derived from an EMBL/GenBank/DDBJ whole genome shotgun (WGS) entry which is preliminary data.</text>
</comment>
<gene>
    <name evidence="2" type="ORF">LPT13_04545</name>
</gene>
<dbReference type="RefSeq" id="WP_242163956.1">
    <property type="nucleotide sequence ID" value="NZ_JAJMLW010000001.1"/>
</dbReference>
<dbReference type="InterPro" id="IPR002563">
    <property type="entry name" value="Flavin_Rdtase-like_dom"/>
</dbReference>
<sequence>MPELPAFPAALEPACGRDIAAIHDPRPLVIVGARGTGGEVGFATIIWATPVSHTPPLVALALRARSHTMGLLRESGAFSLATLPADADAARLAELCGNRTGHAFDKAAAVDYVLVAAGGAAPAEDAEDEDAAVPAADAPGESADGAALVPVPAMALSWEACAVRSVQEAGDHLLVIGEVTRAATRGSRDDAGRLAPVETLLCIHHGAYAPVGAPLELP</sequence>
<evidence type="ECO:0000313" key="3">
    <source>
        <dbReference type="Proteomes" id="UP001430755"/>
    </source>
</evidence>
<evidence type="ECO:0000313" key="2">
    <source>
        <dbReference type="EMBL" id="MCI2241624.1"/>
    </source>
</evidence>
<dbReference type="InterPro" id="IPR053310">
    <property type="entry name" value="Flavoredoxin-like"/>
</dbReference>
<dbReference type="EMBL" id="JAJMLW010000001">
    <property type="protein sequence ID" value="MCI2241624.1"/>
    <property type="molecule type" value="Genomic_DNA"/>
</dbReference>
<dbReference type="InterPro" id="IPR012349">
    <property type="entry name" value="Split_barrel_FMN-bd"/>
</dbReference>
<reference evidence="2" key="1">
    <citation type="submission" date="2021-11" db="EMBL/GenBank/DDBJ databases">
        <title>A Novel Adlercreutzia Species, isolated from a Allomyrina dichotoma larva feces.</title>
        <authorList>
            <person name="Suh M.K."/>
        </authorList>
    </citation>
    <scope>NUCLEOTIDE SEQUENCE</scope>
    <source>
        <strain evidence="2">JBNU-10</strain>
    </source>
</reference>
<dbReference type="SUPFAM" id="SSF50475">
    <property type="entry name" value="FMN-binding split barrel"/>
    <property type="match status" value="1"/>
</dbReference>
<dbReference type="Gene3D" id="2.30.110.10">
    <property type="entry name" value="Electron Transport, Fmn-binding Protein, Chain A"/>
    <property type="match status" value="1"/>
</dbReference>
<name>A0ABS9WFI9_9ACTN</name>
<accession>A0ABS9WFI9</accession>
<dbReference type="PANTHER" id="PTHR43241:SF1">
    <property type="entry name" value="FLAVIN REDUCTASE LIKE DOMAIN-CONTAINING PROTEIN"/>
    <property type="match status" value="1"/>
</dbReference>
<dbReference type="Proteomes" id="UP001430755">
    <property type="component" value="Unassembled WGS sequence"/>
</dbReference>
<dbReference type="PANTHER" id="PTHR43241">
    <property type="entry name" value="FLAVIN REDUCTASE DOMAIN PROTEIN"/>
    <property type="match status" value="1"/>
</dbReference>
<protein>
    <submittedName>
        <fullName evidence="2">Flavin reductase family protein</fullName>
    </submittedName>
</protein>
<feature type="domain" description="Flavin reductase like" evidence="1">
    <location>
        <begin position="21"/>
        <end position="196"/>
    </location>
</feature>
<keyword evidence="3" id="KW-1185">Reference proteome</keyword>
<dbReference type="SMART" id="SM00903">
    <property type="entry name" value="Flavin_Reduct"/>
    <property type="match status" value="1"/>
</dbReference>
<dbReference type="Pfam" id="PF01613">
    <property type="entry name" value="Flavin_Reduct"/>
    <property type="match status" value="1"/>
</dbReference>
<proteinExistence type="predicted"/>
<organism evidence="2 3">
    <name type="scientific">Adlercreutzia faecimuris</name>
    <dbReference type="NCBI Taxonomy" id="2897341"/>
    <lineage>
        <taxon>Bacteria</taxon>
        <taxon>Bacillati</taxon>
        <taxon>Actinomycetota</taxon>
        <taxon>Coriobacteriia</taxon>
        <taxon>Eggerthellales</taxon>
        <taxon>Eggerthellaceae</taxon>
        <taxon>Adlercreutzia</taxon>
    </lineage>
</organism>
<evidence type="ECO:0000259" key="1">
    <source>
        <dbReference type="SMART" id="SM00903"/>
    </source>
</evidence>